<dbReference type="GO" id="GO:0006816">
    <property type="term" value="P:calcium ion transport"/>
    <property type="evidence" value="ECO:0007669"/>
    <property type="project" value="TreeGrafter"/>
</dbReference>
<dbReference type="CDD" id="cd00146">
    <property type="entry name" value="PKD"/>
    <property type="match status" value="4"/>
</dbReference>
<dbReference type="Gene3D" id="2.60.40.10">
    <property type="entry name" value="Immunoglobulins"/>
    <property type="match status" value="13"/>
</dbReference>
<dbReference type="Pfam" id="PF13585">
    <property type="entry name" value="CHU_C"/>
    <property type="match status" value="1"/>
</dbReference>
<organism evidence="7 8">
    <name type="scientific">Phnomibacter ginsenosidimutans</name>
    <dbReference type="NCBI Taxonomy" id="2676868"/>
    <lineage>
        <taxon>Bacteria</taxon>
        <taxon>Pseudomonadati</taxon>
        <taxon>Bacteroidota</taxon>
        <taxon>Chitinophagia</taxon>
        <taxon>Chitinophagales</taxon>
        <taxon>Chitinophagaceae</taxon>
        <taxon>Phnomibacter</taxon>
    </lineage>
</organism>
<dbReference type="GO" id="GO:0005261">
    <property type="term" value="F:monoatomic cation channel activity"/>
    <property type="evidence" value="ECO:0007669"/>
    <property type="project" value="TreeGrafter"/>
</dbReference>
<dbReference type="SMART" id="SM00409">
    <property type="entry name" value="IG"/>
    <property type="match status" value="3"/>
</dbReference>
<dbReference type="InterPro" id="IPR022409">
    <property type="entry name" value="PKD/Chitinase_dom"/>
</dbReference>
<feature type="domain" description="PKD" evidence="6">
    <location>
        <begin position="1774"/>
        <end position="1813"/>
    </location>
</feature>
<gene>
    <name evidence="7" type="ORF">GLV81_05165</name>
</gene>
<evidence type="ECO:0000313" key="8">
    <source>
        <dbReference type="Proteomes" id="UP000426027"/>
    </source>
</evidence>
<evidence type="ECO:0000256" key="3">
    <source>
        <dbReference type="ARBA" id="ARBA00022737"/>
    </source>
</evidence>
<keyword evidence="2" id="KW-0812">Transmembrane</keyword>
<dbReference type="InterPro" id="IPR000601">
    <property type="entry name" value="PKD_dom"/>
</dbReference>
<dbReference type="InterPro" id="IPR044023">
    <property type="entry name" value="Ig_7"/>
</dbReference>
<dbReference type="SUPFAM" id="SSF49299">
    <property type="entry name" value="PKD domain"/>
    <property type="match status" value="10"/>
</dbReference>
<reference evidence="7 8" key="1">
    <citation type="submission" date="2019-11" db="EMBL/GenBank/DDBJ databases">
        <authorList>
            <person name="Im W.T."/>
        </authorList>
    </citation>
    <scope>NUCLEOTIDE SEQUENCE [LARGE SCALE GENOMIC DNA]</scope>
    <source>
        <strain evidence="7 8">SB-02</strain>
    </source>
</reference>
<feature type="domain" description="PKD" evidence="6">
    <location>
        <begin position="2027"/>
        <end position="2082"/>
    </location>
</feature>
<feature type="domain" description="PKD" evidence="6">
    <location>
        <begin position="1699"/>
        <end position="1750"/>
    </location>
</feature>
<dbReference type="Proteomes" id="UP000426027">
    <property type="component" value="Chromosome"/>
</dbReference>
<feature type="domain" description="PKD" evidence="6">
    <location>
        <begin position="122"/>
        <end position="176"/>
    </location>
</feature>
<evidence type="ECO:0000259" key="6">
    <source>
        <dbReference type="PROSITE" id="PS50093"/>
    </source>
</evidence>
<keyword evidence="5" id="KW-0472">Membrane</keyword>
<evidence type="ECO:0000256" key="5">
    <source>
        <dbReference type="ARBA" id="ARBA00023136"/>
    </source>
</evidence>
<dbReference type="GO" id="GO:0005886">
    <property type="term" value="C:plasma membrane"/>
    <property type="evidence" value="ECO:0007669"/>
    <property type="project" value="TreeGrafter"/>
</dbReference>
<accession>A0A6I6G4K5</accession>
<proteinExistence type="predicted"/>
<evidence type="ECO:0000313" key="7">
    <source>
        <dbReference type="EMBL" id="QGW27566.1"/>
    </source>
</evidence>
<feature type="domain" description="PKD" evidence="6">
    <location>
        <begin position="1954"/>
        <end position="1988"/>
    </location>
</feature>
<evidence type="ECO:0000256" key="1">
    <source>
        <dbReference type="ARBA" id="ARBA00004141"/>
    </source>
</evidence>
<dbReference type="Pfam" id="PF00801">
    <property type="entry name" value="PKD"/>
    <property type="match status" value="2"/>
</dbReference>
<dbReference type="InterPro" id="IPR013783">
    <property type="entry name" value="Ig-like_fold"/>
</dbReference>
<dbReference type="InterPro" id="IPR035986">
    <property type="entry name" value="PKD_dom_sf"/>
</dbReference>
<evidence type="ECO:0000256" key="2">
    <source>
        <dbReference type="ARBA" id="ARBA00022692"/>
    </source>
</evidence>
<dbReference type="PANTHER" id="PTHR46730">
    <property type="entry name" value="POLYCYSTIN-1"/>
    <property type="match status" value="1"/>
</dbReference>
<feature type="domain" description="PKD" evidence="6">
    <location>
        <begin position="1229"/>
        <end position="1314"/>
    </location>
</feature>
<dbReference type="PROSITE" id="PS50093">
    <property type="entry name" value="PKD"/>
    <property type="match status" value="8"/>
</dbReference>
<dbReference type="Pfam" id="PF19081">
    <property type="entry name" value="Ig_7"/>
    <property type="match status" value="2"/>
</dbReference>
<keyword evidence="3" id="KW-0677">Repeat</keyword>
<dbReference type="InterPro" id="IPR003599">
    <property type="entry name" value="Ig_sub"/>
</dbReference>
<comment type="subcellular location">
    <subcellularLocation>
        <location evidence="1">Membrane</location>
        <topology evidence="1">Multi-pass membrane protein</topology>
    </subcellularLocation>
</comment>
<keyword evidence="4" id="KW-1133">Transmembrane helix</keyword>
<dbReference type="PANTHER" id="PTHR46730:SF1">
    <property type="entry name" value="PLAT DOMAIN-CONTAINING PROTEIN"/>
    <property type="match status" value="1"/>
</dbReference>
<sequence>MLLTRVFFLLPTWRALVLLCIFWATIGTAKAQPPGPADTIRSSNGFAICPGTSTQLSLHLPNGPTSPGYLWQSAATLAGPWTTVSSIATATVNTPQWYRVSLTVGGNTFIYDTIQITHLPKTTPDFTFSPAGSCASVPVFFTNTTPGSGNTYTWSFGDPNSGGSNNSTATNPSHRFVGNVGNGTQNFPVKLVVTNSNGCKDSVTKPVNVLESPGRQLLGNNAGTYQGRPFFRECVSAATADFTFINQSSTAGTNTNYRIIWGDGSADYNAATFATAINHTYGVGVYTMRYIVTGGNGCIDTTDYGVFVGTNPAVGLGNPGNTTICTGSSLTFPISNTSQNPPGTIYTVTFDDGTPPITYTHPAPASITHLFSVTSCGNPFAATPNIFTATITASNPCDQSIATVVPIRVSDRPRPDISVAPSDTTCVNNITNIRATYGSGKYATSGGCQNGNIVWTISPATGYTVVNGSLGNDNGQSNVALWTTGTDNLNIRFTTPGIYTIRLKLGNPVCGIGDTVKTICVNPTPVAAMSLDQTEGCAPMVVNASSAAVQPICGNVSYNWTVTYTPVAGCVPTGSNYTLLNGTTLTSGAPRFQFNNPGRYRITLTTNFGNGSCTSAPVFMDVLVKAKPTATLAFSNPICQNQSITPTAIINACTSSNPATYVWSFPGGNPSSATLASPGNVIYNTPGNYTVSLAVTNDCGTTTVSNPLTVNPAPDVTVPANVVVCAGQTVGPFNFSSTLAGTSFTWTNNNSSIGLAANGNGNIGSFTAVNNGTAAITATITVTPVNSCPGQSKSFTITVNPRPLAPVVSNLNYCVGDAASPLTATALNGHTLNWYTVPTGGTALGTAPTPTTSATGTFTWWVSQTNSSTGCESPRAAITVTVRMVPVITITSSNPTTCGSSTGSITINGLTPLTSYTVSYTRNGAPVSNNTTSDASGRIVLNLLNAAVYDQIRVATGGFCPSLPQGPISLSDPNPPAVPVAANNGPVCAGSNLNLTASSSTPGVTYNWSGPAGFSSNQQNPVINNAQLNRAGTYSVTASLNGCVSAAASTTVVINPTPVLTATANSPVCENSSIQLNGTVIPAGGIVVWSGPNGFNATGLNASIANASLAASGTYTLTSALNGCVATPATVNVLVRPTPVINNTVVTQPTSCTVADGSITLQGLTASTTYQVNYTFNGNAQTRTLTANASGHVVISGLAPGSYTNIRVTLNGCVSNNANDATLVAPNPPPTPVAANNGPVCTGSNLQLSATSTATGITYSWTGPNGFSSNQQNPVLTNVTTNNAGIYTVTITQNGCVSAPATTTVVIQAAVSNNTIAANQNICINTTPAQLTGSTPAGGGGTIQYAWEMSTDGGNSWQTIPGANSMNYQPGILTQTTRYRRIVTTSLCAGPQSSNSNVITVTVNPNAVAVLNAKQTLGCAPFILTPNNISVQHFATRNGSYRWYVNNVLIGSSQSFPGYTISGSGQTVTIKVVAQSLFGCLSDSATVDISTFAGPTPSFTLSDTVGCGPLDITINNTTANSSAFTYRWDFGNGQTSNAAQPGTIRFPINPNRGDTVYTVTLKATAGCDTIVATQKIRVRARPRALFTPDKSIGCSPMTVTFNNNSAGSNASFIWDFGDGSPRISSNAPSLSHTFTTGVLDTFFVQLFASNDCGTDTATFAIVVNPNRIRLDMAVNGNELFGCVQHTVRFINNTTGANRFVWNFGDGSPILTSTKGFDTLVHVYTQPGTYIVTLDASNGCSDTSTTETITVVQGPTVSFTAMPAQICIGDSVTITNTSTESLAWAWSFGDGSSSSLRNPGKHLYTQAGNYRIVLRGTKIFPQGFGCTDSAVASIQVQAPTGSFQYRSGYYCQNQSIQLEVFNSNGNRFIFYPGNGDSIISNTSSLTYRYTAPGRYLPSVKVFAGNCTILLPGTDTVFVDRIIAGFRYSINQSCGSTTISFIDTSSVFLGRAQISWRFGDGSTAATPTVNKTFLQAGTYRVVMRITGISGCEDSAVQVIDVPVQQVPSIAIQGDSTACIGQPFMLQAVSNTAGNMQYNWNFGNNQQATGNTASTRYFSAGTATIRLIGRTDFGCADTVYKTIRINPTPVVVASNDAKICLGQSTTLQVRGANSYTWSPQQSLSCNDCSSTVASPTQTTAYVVNGSNAFGCSNTDTVLVTVVQPFQVSVSPNDTICFPQNESAQLFATGAKRYVWSPAVGLNASNIPNPIARPASTTAYTVIGYDDDNCFTDTAFVTVAVGYLPTLELGTGSLVVAGTAVTLNPIITNGPIKRYTWTPNKDLSCNNCPNPVATINNNILYRLSIENIYGCLATDTISYTVQCKQNEQVYVPNAFSPDGDGVNDVLMVRGKGLSMVKSFIIFNRWGQVVFEAQNFAANDPTAGWNGIMKNTGKKAAQDVYVYRVETICTAGGTFTQTGNVTLFYMQ</sequence>
<protein>
    <submittedName>
        <fullName evidence="7">PKD domain-containing protein</fullName>
    </submittedName>
</protein>
<evidence type="ECO:0000256" key="4">
    <source>
        <dbReference type="ARBA" id="ARBA00022989"/>
    </source>
</evidence>
<dbReference type="KEGG" id="fls:GLV81_05165"/>
<name>A0A6I6G4K5_9BACT</name>
<dbReference type="Pfam" id="PF18911">
    <property type="entry name" value="PKD_4"/>
    <property type="match status" value="4"/>
</dbReference>
<dbReference type="SMART" id="SM00089">
    <property type="entry name" value="PKD"/>
    <property type="match status" value="13"/>
</dbReference>
<keyword evidence="8" id="KW-1185">Reference proteome</keyword>
<feature type="domain" description="PKD" evidence="6">
    <location>
        <begin position="1582"/>
        <end position="1636"/>
    </location>
</feature>
<dbReference type="EMBL" id="CP046566">
    <property type="protein sequence ID" value="QGW27566.1"/>
    <property type="molecule type" value="Genomic_DNA"/>
</dbReference>
<feature type="domain" description="PKD" evidence="6">
    <location>
        <begin position="655"/>
        <end position="710"/>
    </location>
</feature>